<accession>A0A9P6MY40</accession>
<dbReference type="GO" id="GO:0005739">
    <property type="term" value="C:mitochondrion"/>
    <property type="evidence" value="ECO:0007669"/>
    <property type="project" value="TreeGrafter"/>
</dbReference>
<dbReference type="AlphaFoldDB" id="A0A9P6MY40"/>
<proteinExistence type="predicted"/>
<dbReference type="Pfam" id="PF10315">
    <property type="entry name" value="Aim19"/>
    <property type="match status" value="1"/>
</dbReference>
<reference evidence="1" key="1">
    <citation type="journal article" date="2020" name="Fungal Divers.">
        <title>Resolving the Mortierellaceae phylogeny through synthesis of multi-gene phylogenetics and phylogenomics.</title>
        <authorList>
            <person name="Vandepol N."/>
            <person name="Liber J."/>
            <person name="Desiro A."/>
            <person name="Na H."/>
            <person name="Kennedy M."/>
            <person name="Barry K."/>
            <person name="Grigoriev I.V."/>
            <person name="Miller A.N."/>
            <person name="O'Donnell K."/>
            <person name="Stajich J.E."/>
            <person name="Bonito G."/>
        </authorList>
    </citation>
    <scope>NUCLEOTIDE SEQUENCE</scope>
    <source>
        <strain evidence="1">NRRL 2769</strain>
    </source>
</reference>
<dbReference type="Proteomes" id="UP000703661">
    <property type="component" value="Unassembled WGS sequence"/>
</dbReference>
<protein>
    <submittedName>
        <fullName evidence="1">Uncharacterized protein</fullName>
    </submittedName>
</protein>
<evidence type="ECO:0000313" key="2">
    <source>
        <dbReference type="Proteomes" id="UP000703661"/>
    </source>
</evidence>
<dbReference type="EMBL" id="JAAAID010000440">
    <property type="protein sequence ID" value="KAG0017485.1"/>
    <property type="molecule type" value="Genomic_DNA"/>
</dbReference>
<dbReference type="InterPro" id="IPR019419">
    <property type="entry name" value="AIM19"/>
</dbReference>
<gene>
    <name evidence="1" type="ORF">BGZ80_008233</name>
</gene>
<keyword evidence="2" id="KW-1185">Reference proteome</keyword>
<dbReference type="PANTHER" id="PTHR28177">
    <property type="entry name" value="ALTERED INHERITANCE OF MITOCHONDRIA PROTEIN 19, MITOCHONDRIAL"/>
    <property type="match status" value="1"/>
</dbReference>
<comment type="caution">
    <text evidence="1">The sequence shown here is derived from an EMBL/GenBank/DDBJ whole genome shotgun (WGS) entry which is preliminary data.</text>
</comment>
<sequence length="155" mass="16360">MSSAPVQAPEAGGPPSSVELYRRSTLHKLATSPFPDWTLAAIAAACLPTSARATPSPSGVVAQTASTAAVVTTGLPRLGVMMVFTGMWTFAGYMKYMKDPDNGTGTTTAWCLLYAFLNARRTFTQPRPLPSLLMAGVLANIAISGRKQLDVHFGI</sequence>
<organism evidence="1 2">
    <name type="scientific">Entomortierella chlamydospora</name>
    <dbReference type="NCBI Taxonomy" id="101097"/>
    <lineage>
        <taxon>Eukaryota</taxon>
        <taxon>Fungi</taxon>
        <taxon>Fungi incertae sedis</taxon>
        <taxon>Mucoromycota</taxon>
        <taxon>Mortierellomycotina</taxon>
        <taxon>Mortierellomycetes</taxon>
        <taxon>Mortierellales</taxon>
        <taxon>Mortierellaceae</taxon>
        <taxon>Entomortierella</taxon>
    </lineage>
</organism>
<dbReference type="PANTHER" id="PTHR28177:SF1">
    <property type="entry name" value="ALTERED INHERITANCE OF MITOCHONDRIA PROTEIN 19, MITOCHONDRIAL"/>
    <property type="match status" value="1"/>
</dbReference>
<evidence type="ECO:0000313" key="1">
    <source>
        <dbReference type="EMBL" id="KAG0017485.1"/>
    </source>
</evidence>
<name>A0A9P6MY40_9FUNG</name>